<dbReference type="OrthoDB" id="1748051at2"/>
<dbReference type="Proteomes" id="UP000215694">
    <property type="component" value="Unassembled WGS sequence"/>
</dbReference>
<organism evidence="3 4">
    <name type="scientific">Romboutsia weinsteinii</name>
    <dbReference type="NCBI Taxonomy" id="2020949"/>
    <lineage>
        <taxon>Bacteria</taxon>
        <taxon>Bacillati</taxon>
        <taxon>Bacillota</taxon>
        <taxon>Clostridia</taxon>
        <taxon>Peptostreptococcales</taxon>
        <taxon>Peptostreptococcaceae</taxon>
        <taxon>Romboutsia</taxon>
    </lineage>
</organism>
<comment type="caution">
    <text evidence="3">The sequence shown here is derived from an EMBL/GenBank/DDBJ whole genome shotgun (WGS) entry which is preliminary data.</text>
</comment>
<protein>
    <recommendedName>
        <fullName evidence="2">DUF5643 domain-containing protein</fullName>
    </recommendedName>
</protein>
<keyword evidence="1" id="KW-0472">Membrane</keyword>
<feature type="domain" description="DUF5643" evidence="2">
    <location>
        <begin position="223"/>
        <end position="318"/>
    </location>
</feature>
<keyword evidence="1" id="KW-1133">Transmembrane helix</keyword>
<dbReference type="Pfam" id="PF18705">
    <property type="entry name" value="DUF5643"/>
    <property type="match status" value="1"/>
</dbReference>
<feature type="transmembrane region" description="Helical" evidence="1">
    <location>
        <begin position="39"/>
        <end position="57"/>
    </location>
</feature>
<gene>
    <name evidence="3" type="ORF">CHL78_012190</name>
</gene>
<evidence type="ECO:0000313" key="4">
    <source>
        <dbReference type="Proteomes" id="UP000215694"/>
    </source>
</evidence>
<accession>A0A371J1W7</accession>
<dbReference type="EMBL" id="NOJY02000021">
    <property type="protein sequence ID" value="RDY26705.1"/>
    <property type="molecule type" value="Genomic_DNA"/>
</dbReference>
<evidence type="ECO:0000259" key="2">
    <source>
        <dbReference type="Pfam" id="PF18705"/>
    </source>
</evidence>
<keyword evidence="1" id="KW-0812">Transmembrane</keyword>
<dbReference type="RefSeq" id="WP_094366682.1">
    <property type="nucleotide sequence ID" value="NZ_NOJY02000021.1"/>
</dbReference>
<reference evidence="3 4" key="1">
    <citation type="journal article" date="2017" name="Genome Announc.">
        <title>Draft Genome Sequence of Romboutsia weinsteinii sp. nov. Strain CCRI-19649(T) Isolated from Surface Water.</title>
        <authorList>
            <person name="Maheux A.F."/>
            <person name="Boudreau D.K."/>
            <person name="Berube E."/>
            <person name="Boissinot M."/>
            <person name="Cantin P."/>
            <person name="Raymond F."/>
            <person name="Corbeil J."/>
            <person name="Omar R.F."/>
            <person name="Bergeron M.G."/>
        </authorList>
    </citation>
    <scope>NUCLEOTIDE SEQUENCE [LARGE SCALE GENOMIC DNA]</scope>
    <source>
        <strain evidence="3 4">CCRI-19649</strain>
    </source>
</reference>
<name>A0A371J1W7_9FIRM</name>
<evidence type="ECO:0000256" key="1">
    <source>
        <dbReference type="SAM" id="Phobius"/>
    </source>
</evidence>
<evidence type="ECO:0000313" key="3">
    <source>
        <dbReference type="EMBL" id="RDY26705.1"/>
    </source>
</evidence>
<proteinExistence type="predicted"/>
<dbReference type="InterPro" id="IPR040680">
    <property type="entry name" value="DUF5643"/>
</dbReference>
<sequence length="507" mass="57437">MDKNTINEIPEDVRLKLDNTYKNILETEESKSKKALNKIASIIIVGSISIATFPVVAKALHNIELAINNFIESALSEPFKEKLKGKDSAKNMVIYDDNATITLDSSALDNERFVASVTIESDFLKQYKESDQKYSLYAETEVYIGDTENFVGGGASIKLIDENKASLVLYNSVVGKNIEDNVDININLKRIYIKSNEWKSNEVKELEGDWQFSYNLNKVDSIKKIEVKESVEIDGKVITFETIEITPLGNYIRLTADEEIKDIWASNYKIIDNAGNSYRYEMLDGHTDENGWNFTFEVYGDLSDVETLSITPYSGDTIIEQKIHGQDTVKMITNMEKGAQVEDIIVSRSVGKRDLEVETKPASKYEGEKISYNLAIDKERKFYTIEELIGKNIDTGDGKSVSIKDIKSDKENTTITLKVNGDYNYLGQIVLFDEDMKDYYSGIYVTHKGRYPSNSHRINVKDVYYSNTGTATFTIDKIDANKKYKLAVPLQKTINLNSNHTMKAKLK</sequence>
<dbReference type="Gene3D" id="2.60.40.1630">
    <property type="entry name" value="bacillus anthracis domain"/>
    <property type="match status" value="1"/>
</dbReference>
<dbReference type="AlphaFoldDB" id="A0A371J1W7"/>
<keyword evidence="4" id="KW-1185">Reference proteome</keyword>